<evidence type="ECO:0000313" key="3">
    <source>
        <dbReference type="EMBL" id="KAK3677467.1"/>
    </source>
</evidence>
<sequence length="229" mass="24762">MGSKSLTPRHESFFPTFFYRTQFKEKHSGLPRGLDLTSQTAIITGANAGLGFECCKQLLALHLSHLILAVRSPTKGETAAAVLRKQYPKAKIEVWQLDMCSYKSVQAFAQRVEQETATVDIVVLNAGIVKPSYTPAPETGHEESMQVNYLSTVLLAILLLPTLQSKRAPGQPPARLTMVNSGLSLTGKFPLNPKKPGSPILASFDDAKPSVPRPGTTPPKPSCTSSFGD</sequence>
<dbReference type="Pfam" id="PF00106">
    <property type="entry name" value="adh_short"/>
    <property type="match status" value="1"/>
</dbReference>
<dbReference type="EMBL" id="JAUTXT010000007">
    <property type="protein sequence ID" value="KAK3677467.1"/>
    <property type="molecule type" value="Genomic_DNA"/>
</dbReference>
<dbReference type="PANTHER" id="PTHR43157">
    <property type="entry name" value="PHOSPHATIDYLINOSITOL-GLYCAN BIOSYNTHESIS CLASS F PROTEIN-RELATED"/>
    <property type="match status" value="1"/>
</dbReference>
<accession>A0AAE1C473</accession>
<keyword evidence="1" id="KW-0560">Oxidoreductase</keyword>
<name>A0AAE1C473_9PEZI</name>
<dbReference type="AlphaFoldDB" id="A0AAE1C473"/>
<dbReference type="PANTHER" id="PTHR43157:SF35">
    <property type="entry name" value="DEHYDROGENASE_REDUCTASE FAMILY PROTEIN, PUTATIVE-RELATED"/>
    <property type="match status" value="1"/>
</dbReference>
<proteinExistence type="predicted"/>
<comment type="caution">
    <text evidence="3">The sequence shown here is derived from an EMBL/GenBank/DDBJ whole genome shotgun (WGS) entry which is preliminary data.</text>
</comment>
<evidence type="ECO:0000256" key="2">
    <source>
        <dbReference type="SAM" id="MobiDB-lite"/>
    </source>
</evidence>
<dbReference type="Proteomes" id="UP001274830">
    <property type="component" value="Unassembled WGS sequence"/>
</dbReference>
<dbReference type="GO" id="GO:0016491">
    <property type="term" value="F:oxidoreductase activity"/>
    <property type="evidence" value="ECO:0007669"/>
    <property type="project" value="UniProtKB-KW"/>
</dbReference>
<dbReference type="InterPro" id="IPR002347">
    <property type="entry name" value="SDR_fam"/>
</dbReference>
<feature type="region of interest" description="Disordered" evidence="2">
    <location>
        <begin position="191"/>
        <end position="229"/>
    </location>
</feature>
<dbReference type="InterPro" id="IPR036291">
    <property type="entry name" value="NAD(P)-bd_dom_sf"/>
</dbReference>
<protein>
    <submittedName>
        <fullName evidence="3">Secondary metabolism biosynthetic enzyme</fullName>
    </submittedName>
</protein>
<organism evidence="3 4">
    <name type="scientific">Recurvomyces mirabilis</name>
    <dbReference type="NCBI Taxonomy" id="574656"/>
    <lineage>
        <taxon>Eukaryota</taxon>
        <taxon>Fungi</taxon>
        <taxon>Dikarya</taxon>
        <taxon>Ascomycota</taxon>
        <taxon>Pezizomycotina</taxon>
        <taxon>Dothideomycetes</taxon>
        <taxon>Dothideomycetidae</taxon>
        <taxon>Mycosphaerellales</taxon>
        <taxon>Teratosphaeriaceae</taxon>
        <taxon>Recurvomyces</taxon>
    </lineage>
</organism>
<evidence type="ECO:0000313" key="4">
    <source>
        <dbReference type="Proteomes" id="UP001274830"/>
    </source>
</evidence>
<keyword evidence="4" id="KW-1185">Reference proteome</keyword>
<dbReference type="PRINTS" id="PR00081">
    <property type="entry name" value="GDHRDH"/>
</dbReference>
<reference evidence="3" key="1">
    <citation type="submission" date="2023-07" db="EMBL/GenBank/DDBJ databases">
        <title>Black Yeasts Isolated from many extreme environments.</title>
        <authorList>
            <person name="Coleine C."/>
            <person name="Stajich J.E."/>
            <person name="Selbmann L."/>
        </authorList>
    </citation>
    <scope>NUCLEOTIDE SEQUENCE</scope>
    <source>
        <strain evidence="3">CCFEE 5485</strain>
    </source>
</reference>
<dbReference type="SUPFAM" id="SSF51735">
    <property type="entry name" value="NAD(P)-binding Rossmann-fold domains"/>
    <property type="match status" value="1"/>
</dbReference>
<dbReference type="Gene3D" id="3.40.50.720">
    <property type="entry name" value="NAD(P)-binding Rossmann-like Domain"/>
    <property type="match status" value="1"/>
</dbReference>
<gene>
    <name evidence="3" type="ORF">LTR78_003005</name>
</gene>
<evidence type="ECO:0000256" key="1">
    <source>
        <dbReference type="ARBA" id="ARBA00023002"/>
    </source>
</evidence>
<feature type="compositionally biased region" description="Pro residues" evidence="2">
    <location>
        <begin position="211"/>
        <end position="221"/>
    </location>
</feature>